<feature type="domain" description="Tryptophan synthase beta chain-like PALP" evidence="8">
    <location>
        <begin position="216"/>
        <end position="513"/>
    </location>
</feature>
<dbReference type="Gene3D" id="3.90.1150.170">
    <property type="match status" value="1"/>
</dbReference>
<gene>
    <name evidence="9" type="ORF">Bathy03g02370</name>
</gene>
<evidence type="ECO:0000313" key="10">
    <source>
        <dbReference type="Proteomes" id="UP000198341"/>
    </source>
</evidence>
<evidence type="ECO:0000256" key="6">
    <source>
        <dbReference type="PIRSR" id="PIRSR602129-50"/>
    </source>
</evidence>
<feature type="region of interest" description="Disordered" evidence="7">
    <location>
        <begin position="94"/>
        <end position="159"/>
    </location>
</feature>
<dbReference type="InterPro" id="IPR001926">
    <property type="entry name" value="TrpB-like_PALP"/>
</dbReference>
<dbReference type="GO" id="GO:0005737">
    <property type="term" value="C:cytoplasm"/>
    <property type="evidence" value="ECO:0007669"/>
    <property type="project" value="TreeGrafter"/>
</dbReference>
<evidence type="ECO:0000259" key="8">
    <source>
        <dbReference type="Pfam" id="PF00291"/>
    </source>
</evidence>
<dbReference type="PANTHER" id="PTHR45677">
    <property type="entry name" value="GLUTAMATE DECARBOXYLASE-RELATED"/>
    <property type="match status" value="1"/>
</dbReference>
<dbReference type="GO" id="GO:0030170">
    <property type="term" value="F:pyridoxal phosphate binding"/>
    <property type="evidence" value="ECO:0007669"/>
    <property type="project" value="InterPro"/>
</dbReference>
<dbReference type="PROSITE" id="PS00392">
    <property type="entry name" value="DDC_GAD_HDC_YDC"/>
    <property type="match status" value="1"/>
</dbReference>
<dbReference type="eggNOG" id="KOG1252">
    <property type="taxonomic scope" value="Eukaryota"/>
</dbReference>
<dbReference type="SUPFAM" id="SSF53383">
    <property type="entry name" value="PLP-dependent transferases"/>
    <property type="match status" value="1"/>
</dbReference>
<dbReference type="Gene3D" id="3.40.640.10">
    <property type="entry name" value="Type I PLP-dependent aspartate aminotransferase-like (Major domain)"/>
    <property type="match status" value="1"/>
</dbReference>
<dbReference type="Gene3D" id="3.40.50.1100">
    <property type="match status" value="2"/>
</dbReference>
<dbReference type="AlphaFoldDB" id="K8F289"/>
<dbReference type="PROSITE" id="PS00901">
    <property type="entry name" value="CYS_SYNTHASE"/>
    <property type="match status" value="1"/>
</dbReference>
<dbReference type="GO" id="GO:0016831">
    <property type="term" value="F:carboxy-lyase activity"/>
    <property type="evidence" value="ECO:0007669"/>
    <property type="project" value="UniProtKB-KW"/>
</dbReference>
<dbReference type="EMBL" id="FO082276">
    <property type="protein sequence ID" value="CCO15653.1"/>
    <property type="molecule type" value="Genomic_DNA"/>
</dbReference>
<dbReference type="CDD" id="cd01561">
    <property type="entry name" value="CBS_like"/>
    <property type="match status" value="1"/>
</dbReference>
<dbReference type="InterPro" id="IPR015424">
    <property type="entry name" value="PyrdxlP-dep_Trfase"/>
</dbReference>
<dbReference type="Pfam" id="PF00282">
    <property type="entry name" value="Pyridoxal_deC"/>
    <property type="match status" value="1"/>
</dbReference>
<dbReference type="KEGG" id="bpg:Bathy03g02370"/>
<dbReference type="RefSeq" id="XP_007514216.1">
    <property type="nucleotide sequence ID" value="XM_007514154.1"/>
</dbReference>
<feature type="compositionally biased region" description="Polar residues" evidence="7">
    <location>
        <begin position="94"/>
        <end position="117"/>
    </location>
</feature>
<dbReference type="GeneID" id="19016774"/>
<dbReference type="STRING" id="41875.K8F289"/>
<dbReference type="Pfam" id="PF00291">
    <property type="entry name" value="PALP"/>
    <property type="match status" value="1"/>
</dbReference>
<keyword evidence="3" id="KW-0210">Decarboxylase</keyword>
<dbReference type="OrthoDB" id="639767at2759"/>
<dbReference type="InterPro" id="IPR021115">
    <property type="entry name" value="Pyridoxal-P_BS"/>
</dbReference>
<dbReference type="GO" id="GO:0006535">
    <property type="term" value="P:cysteine biosynthetic process from serine"/>
    <property type="evidence" value="ECO:0007669"/>
    <property type="project" value="InterPro"/>
</dbReference>
<evidence type="ECO:0000313" key="9">
    <source>
        <dbReference type="EMBL" id="CCO15653.1"/>
    </source>
</evidence>
<name>K8F289_9CHLO</name>
<reference evidence="9 10" key="1">
    <citation type="submission" date="2011-10" db="EMBL/GenBank/DDBJ databases">
        <authorList>
            <person name="Genoscope - CEA"/>
        </authorList>
    </citation>
    <scope>NUCLEOTIDE SEQUENCE [LARGE SCALE GENOMIC DNA]</scope>
    <source>
        <strain evidence="9 10">RCC 1105</strain>
    </source>
</reference>
<dbReference type="Proteomes" id="UP000198341">
    <property type="component" value="Chromosome 3"/>
</dbReference>
<dbReference type="InterPro" id="IPR015421">
    <property type="entry name" value="PyrdxlP-dep_Trfase_major"/>
</dbReference>
<accession>K8F289</accession>
<dbReference type="PANTHER" id="PTHR45677:SF8">
    <property type="entry name" value="CYSTEINE SULFINIC ACID DECARBOXYLASE"/>
    <property type="match status" value="1"/>
</dbReference>
<feature type="modified residue" description="N6-(pyridoxal phosphate)lysine" evidence="6">
    <location>
        <position position="903"/>
    </location>
</feature>
<comment type="similarity">
    <text evidence="2">Belongs to the group II decarboxylase family.</text>
</comment>
<dbReference type="eggNOG" id="KOG0629">
    <property type="taxonomic scope" value="Eukaryota"/>
</dbReference>
<comment type="cofactor">
    <cofactor evidence="1 6">
        <name>pyridoxal 5'-phosphate</name>
        <dbReference type="ChEBI" id="CHEBI:597326"/>
    </cofactor>
</comment>
<proteinExistence type="inferred from homology"/>
<evidence type="ECO:0000256" key="5">
    <source>
        <dbReference type="ARBA" id="ARBA00023239"/>
    </source>
</evidence>
<evidence type="ECO:0000256" key="7">
    <source>
        <dbReference type="SAM" id="MobiDB-lite"/>
    </source>
</evidence>
<dbReference type="InterPro" id="IPR002129">
    <property type="entry name" value="PyrdxlP-dep_de-COase"/>
</dbReference>
<dbReference type="InterPro" id="IPR001216">
    <property type="entry name" value="P-phosphate_BS"/>
</dbReference>
<evidence type="ECO:0000256" key="3">
    <source>
        <dbReference type="ARBA" id="ARBA00022793"/>
    </source>
</evidence>
<keyword evidence="5" id="KW-0456">Lyase</keyword>
<dbReference type="SUPFAM" id="SSF53686">
    <property type="entry name" value="Tryptophan synthase beta subunit-like PLP-dependent enzymes"/>
    <property type="match status" value="1"/>
</dbReference>
<dbReference type="InterPro" id="IPR036052">
    <property type="entry name" value="TrpB-like_PALP_sf"/>
</dbReference>
<sequence>MLCINITPKFVRIRRGVALSTHSSSLRNCQILSSNAERGTKTQRLLLSGNQKLVIDSSTSDDASMGSHFSRRARRHFSSPFARVSDKRRHALVTSASSNNNNKITSAKSGLNSTSGGESRLRAINNPSQQREQQGLADALAAGKSAKSPPGSSRGQEEKEMIDQTYELNGNNFAEQTIATPSDGPIDVLHASSKQTKSWQAVRRAVTTGPVQSNALIGGTPLIDVTSVLSLNPSKVKIYAKCEYMNPSGSIKDRIASYILQAAIDAGDLKEGMTVVAATSGNTGSAIAAACAIRGFDYIVITNKKCSIEKIDSMRAYGGTVIVAKSGVAADDPEHYQNIENTMVAENPGKYFGVNQYDNLNNALAYEATLGPEIIAQTKGLITHFVAGSSTGGTLTGTSRYLKAVNPEIKSVLADPRGSVLWDNFVNDVPENELIVGKWEIEGVGKDSIPGVLSWDVVDGAQRGDDASSFYTCRKVARDLGVLVGGSAGLNLHACAVLSGKIDNGVIVTVLPDSGVKYLSKIFNDDWMNEKGFTGKEKSPEDGEIYWRPGANDPCENQKSSRMFPINACSLQHDTRKQCNDDELNPREQTEAELRFLEETAARMVEYHRQSVKIGEEPVVLMNTPESIRAMFSEAGVGMTFEHQEPAWSEQQLRDAVTTILQTSVRSSSPLFLNQLYAGVDPVALAGEWVSAALNSNVHTFEVAPSLTEIEKSCLEKVARCWLKTNDGVETPEHDGLFVPGGSLSILYSILLARDVADSSIRKAGMDRNNKLVAFCSENAHYSYKKSAIVTGLGEENLVAVKCLPNGAMDPGALRAAIASAIAAGKTPFYVGTTAGTTVLGAFDPFSEIFDVVDEFQNANGKSQRIWTHIDGAWGGGAMLSKEHNHLMDGAERSDSFSWNPHKMLGMPLQCSVFVCKHAGSLSKANGAKAEYLFQPDKNNSGADLGDRTIQCGRKADAVKLWLAWKLRGDEGFAKCIDRSFHLAKFVQLEVENSDGKFVLVQPAQCSNVGFWYVPPRLRPFNRTTATEEDWAELGYVAPKLKNAMQKAGDAMIGFQPIASMGYVNFFRLVLPNPRHITEMDLRAMLDRMDTYGQEF</sequence>
<keyword evidence="10" id="KW-1185">Reference proteome</keyword>
<keyword evidence="4 6" id="KW-0663">Pyridoxal phosphate</keyword>
<protein>
    <submittedName>
        <fullName evidence="9">Cystathionine beta-synthase</fullName>
    </submittedName>
</protein>
<evidence type="ECO:0000256" key="1">
    <source>
        <dbReference type="ARBA" id="ARBA00001933"/>
    </source>
</evidence>
<evidence type="ECO:0000256" key="2">
    <source>
        <dbReference type="ARBA" id="ARBA00009533"/>
    </source>
</evidence>
<evidence type="ECO:0000256" key="4">
    <source>
        <dbReference type="ARBA" id="ARBA00022898"/>
    </source>
</evidence>
<organism evidence="9 10">
    <name type="scientific">Bathycoccus prasinos</name>
    <dbReference type="NCBI Taxonomy" id="41875"/>
    <lineage>
        <taxon>Eukaryota</taxon>
        <taxon>Viridiplantae</taxon>
        <taxon>Chlorophyta</taxon>
        <taxon>Mamiellophyceae</taxon>
        <taxon>Mamiellales</taxon>
        <taxon>Bathycoccaceae</taxon>
        <taxon>Bathycoccus</taxon>
    </lineage>
</organism>